<feature type="chain" id="PRO_5040428555" evidence="1">
    <location>
        <begin position="18"/>
        <end position="103"/>
    </location>
</feature>
<gene>
    <name evidence="2" type="ORF">BGZ97_011741</name>
</gene>
<keyword evidence="3" id="KW-1185">Reference proteome</keyword>
<keyword evidence="1" id="KW-0732">Signal</keyword>
<evidence type="ECO:0000313" key="2">
    <source>
        <dbReference type="EMBL" id="KAG0311624.1"/>
    </source>
</evidence>
<organism evidence="2 3">
    <name type="scientific">Linnemannia gamsii</name>
    <dbReference type="NCBI Taxonomy" id="64522"/>
    <lineage>
        <taxon>Eukaryota</taxon>
        <taxon>Fungi</taxon>
        <taxon>Fungi incertae sedis</taxon>
        <taxon>Mucoromycota</taxon>
        <taxon>Mortierellomycotina</taxon>
        <taxon>Mortierellomycetes</taxon>
        <taxon>Mortierellales</taxon>
        <taxon>Mortierellaceae</taxon>
        <taxon>Linnemannia</taxon>
    </lineage>
</organism>
<protein>
    <submittedName>
        <fullName evidence="2">Uncharacterized protein</fullName>
    </submittedName>
</protein>
<dbReference type="EMBL" id="JAAAIN010000696">
    <property type="protein sequence ID" value="KAG0311624.1"/>
    <property type="molecule type" value="Genomic_DNA"/>
</dbReference>
<sequence>MIIHLLPILAVIQTALAMYYTNDRPSFGEFNNASLYSLLADGNILVPDRSGIAQHVANATAASKNKKNGVASTAAEQSDIMNICVGVCWKPYQNPAVQGRDLL</sequence>
<feature type="signal peptide" evidence="1">
    <location>
        <begin position="1"/>
        <end position="17"/>
    </location>
</feature>
<name>A0A9P6UMS0_9FUNG</name>
<accession>A0A9P6UMS0</accession>
<dbReference type="Proteomes" id="UP000823405">
    <property type="component" value="Unassembled WGS sequence"/>
</dbReference>
<evidence type="ECO:0000256" key="1">
    <source>
        <dbReference type="SAM" id="SignalP"/>
    </source>
</evidence>
<dbReference type="AlphaFoldDB" id="A0A9P6UMS0"/>
<comment type="caution">
    <text evidence="2">The sequence shown here is derived from an EMBL/GenBank/DDBJ whole genome shotgun (WGS) entry which is preliminary data.</text>
</comment>
<reference evidence="2" key="1">
    <citation type="journal article" date="2020" name="Fungal Divers.">
        <title>Resolving the Mortierellaceae phylogeny through synthesis of multi-gene phylogenetics and phylogenomics.</title>
        <authorList>
            <person name="Vandepol N."/>
            <person name="Liber J."/>
            <person name="Desiro A."/>
            <person name="Na H."/>
            <person name="Kennedy M."/>
            <person name="Barry K."/>
            <person name="Grigoriev I.V."/>
            <person name="Miller A.N."/>
            <person name="O'Donnell K."/>
            <person name="Stajich J.E."/>
            <person name="Bonito G."/>
        </authorList>
    </citation>
    <scope>NUCLEOTIDE SEQUENCE</scope>
    <source>
        <strain evidence="2">NVP60</strain>
    </source>
</reference>
<evidence type="ECO:0000313" key="3">
    <source>
        <dbReference type="Proteomes" id="UP000823405"/>
    </source>
</evidence>
<proteinExistence type="predicted"/>
<dbReference type="OrthoDB" id="2447517at2759"/>